<feature type="transmembrane region" description="Helical" evidence="9">
    <location>
        <begin position="6"/>
        <end position="24"/>
    </location>
</feature>
<keyword evidence="2 7" id="KW-0349">Heme</keyword>
<accession>A0A4Y5R4P3</accession>
<evidence type="ECO:0000256" key="1">
    <source>
        <dbReference type="ARBA" id="ARBA00010617"/>
    </source>
</evidence>
<evidence type="ECO:0000256" key="7">
    <source>
        <dbReference type="PIRSR" id="PIRSR602401-1"/>
    </source>
</evidence>
<dbReference type="Gene3D" id="1.10.630.10">
    <property type="entry name" value="Cytochrome P450"/>
    <property type="match status" value="1"/>
</dbReference>
<dbReference type="InterPro" id="IPR002401">
    <property type="entry name" value="Cyt_P450_E_grp-I"/>
</dbReference>
<dbReference type="Pfam" id="PF00067">
    <property type="entry name" value="p450"/>
    <property type="match status" value="1"/>
</dbReference>
<keyword evidence="6 8" id="KW-0503">Monooxygenase</keyword>
<dbReference type="FunFam" id="1.10.630.10:FF:000043">
    <property type="entry name" value="Cytochrome P450 99A2"/>
    <property type="match status" value="1"/>
</dbReference>
<dbReference type="AlphaFoldDB" id="A0A4Y5R4P3"/>
<evidence type="ECO:0000313" key="10">
    <source>
        <dbReference type="EMBL" id="QCY52062.1"/>
    </source>
</evidence>
<evidence type="ECO:0000256" key="5">
    <source>
        <dbReference type="ARBA" id="ARBA00023004"/>
    </source>
</evidence>
<dbReference type="PANTHER" id="PTHR47955">
    <property type="entry name" value="CYTOCHROME P450 FAMILY 71 PROTEIN"/>
    <property type="match status" value="1"/>
</dbReference>
<dbReference type="PRINTS" id="PR00385">
    <property type="entry name" value="P450"/>
</dbReference>
<dbReference type="SMR" id="A0A4Y5R4P3"/>
<keyword evidence="4 8" id="KW-0560">Oxidoreductase</keyword>
<keyword evidence="9" id="KW-0812">Transmembrane</keyword>
<dbReference type="InterPro" id="IPR001128">
    <property type="entry name" value="Cyt_P450"/>
</dbReference>
<organism evidence="10">
    <name type="scientific">Valeriana officinalis</name>
    <name type="common">Valerian</name>
    <name type="synonym">Garden heliotrope</name>
    <dbReference type="NCBI Taxonomy" id="19953"/>
    <lineage>
        <taxon>Eukaryota</taxon>
        <taxon>Viridiplantae</taxon>
        <taxon>Streptophyta</taxon>
        <taxon>Embryophyta</taxon>
        <taxon>Tracheophyta</taxon>
        <taxon>Spermatophyta</taxon>
        <taxon>Magnoliopsida</taxon>
        <taxon>eudicotyledons</taxon>
        <taxon>Gunneridae</taxon>
        <taxon>Pentapetalae</taxon>
        <taxon>asterids</taxon>
        <taxon>campanulids</taxon>
        <taxon>Dipsacales</taxon>
        <taxon>Caprifoliaceae</taxon>
        <taxon>Valeriana</taxon>
    </lineage>
</organism>
<evidence type="ECO:0000256" key="6">
    <source>
        <dbReference type="ARBA" id="ARBA00023033"/>
    </source>
</evidence>
<sequence length="504" mass="57635">MELSSFIISLVILFLILTTTIIFFKRKKNSKKLPPGPCQLPLIGNMHQLMYFGSLVHHTLRDFSKKYGPLMFLKMGSVPTIVVSSAEIAETVLKTHGVVFAERPYVLASKVLWYDSTSIAFSSYGDYWRQLRKICTMKLLSAKRVEQLRSIREEEALNLVRRISTNGDSLPFNLSKAMFYLTCTVTSRAAFGNKNKDQEEFEVVLDQVAKALGGFNIADMYPKAKLLHKITGARASMNKTQKRMDRILQNILVDHRNRKQESLTDDYEDLVDVLLRIQNEDQLQFPVTDNCIKAVILDVFGGGSETSSAATEWAMSEMVKNPHIMKRAQAEVRKVFDEKRNVDETGLGELKYLQCVIKETLRLHPPLPLLPRENSSECEVNGFLIPANCKVIINAWAISRDPKYWVDAEIFKPERFMDNSIDYIGTSFEYIPFGAGRRICPGMSFGMANIELPLAQLLFHFNWKLPNESNQEEIDMTEEFGISVRRKNHLNLIPVLYHRSDFIV</sequence>
<dbReference type="GO" id="GO:0004497">
    <property type="term" value="F:monooxygenase activity"/>
    <property type="evidence" value="ECO:0007669"/>
    <property type="project" value="UniProtKB-KW"/>
</dbReference>
<evidence type="ECO:0000256" key="4">
    <source>
        <dbReference type="ARBA" id="ARBA00023002"/>
    </source>
</evidence>
<evidence type="ECO:0000256" key="9">
    <source>
        <dbReference type="SAM" id="Phobius"/>
    </source>
</evidence>
<keyword evidence="9" id="KW-0472">Membrane</keyword>
<dbReference type="InterPro" id="IPR017972">
    <property type="entry name" value="Cyt_P450_CS"/>
</dbReference>
<feature type="binding site" description="axial binding residue" evidence="7">
    <location>
        <position position="440"/>
    </location>
    <ligand>
        <name>heme</name>
        <dbReference type="ChEBI" id="CHEBI:30413"/>
    </ligand>
    <ligandPart>
        <name>Fe</name>
        <dbReference type="ChEBI" id="CHEBI:18248"/>
    </ligandPart>
</feature>
<protein>
    <submittedName>
        <fullName evidence="10">Cytochrome P450 CYP71DAR2</fullName>
    </submittedName>
</protein>
<dbReference type="GO" id="GO:0005506">
    <property type="term" value="F:iron ion binding"/>
    <property type="evidence" value="ECO:0007669"/>
    <property type="project" value="InterPro"/>
</dbReference>
<comment type="similarity">
    <text evidence="1 8">Belongs to the cytochrome P450 family.</text>
</comment>
<reference evidence="10" key="1">
    <citation type="submission" date="2018-04" db="EMBL/GenBank/DDBJ databases">
        <title>Characterization of valerenadiene oxidase (CYP) from Valerena officinalis.</title>
        <authorList>
            <person name="Lee A.-R."/>
        </authorList>
    </citation>
    <scope>NUCLEOTIDE SEQUENCE</scope>
</reference>
<dbReference type="PANTHER" id="PTHR47955:SF8">
    <property type="entry name" value="CYTOCHROME P450 71D11-LIKE"/>
    <property type="match status" value="1"/>
</dbReference>
<dbReference type="GO" id="GO:0016705">
    <property type="term" value="F:oxidoreductase activity, acting on paired donors, with incorporation or reduction of molecular oxygen"/>
    <property type="evidence" value="ECO:0007669"/>
    <property type="project" value="InterPro"/>
</dbReference>
<dbReference type="InterPro" id="IPR036396">
    <property type="entry name" value="Cyt_P450_sf"/>
</dbReference>
<proteinExistence type="evidence at transcript level"/>
<evidence type="ECO:0000256" key="2">
    <source>
        <dbReference type="ARBA" id="ARBA00022617"/>
    </source>
</evidence>
<dbReference type="EMBL" id="MH269713">
    <property type="protein sequence ID" value="QCY52062.1"/>
    <property type="molecule type" value="mRNA"/>
</dbReference>
<keyword evidence="9" id="KW-1133">Transmembrane helix</keyword>
<dbReference type="GO" id="GO:0051762">
    <property type="term" value="P:sesquiterpene biosynthetic process"/>
    <property type="evidence" value="ECO:0007669"/>
    <property type="project" value="UniProtKB-ARBA"/>
</dbReference>
<comment type="cofactor">
    <cofactor evidence="7">
        <name>heme</name>
        <dbReference type="ChEBI" id="CHEBI:30413"/>
    </cofactor>
</comment>
<evidence type="ECO:0000256" key="3">
    <source>
        <dbReference type="ARBA" id="ARBA00022723"/>
    </source>
</evidence>
<dbReference type="GO" id="GO:0020037">
    <property type="term" value="F:heme binding"/>
    <property type="evidence" value="ECO:0007669"/>
    <property type="project" value="InterPro"/>
</dbReference>
<dbReference type="PROSITE" id="PS00086">
    <property type="entry name" value="CYTOCHROME_P450"/>
    <property type="match status" value="1"/>
</dbReference>
<keyword evidence="5 7" id="KW-0408">Iron</keyword>
<evidence type="ECO:0000256" key="8">
    <source>
        <dbReference type="RuleBase" id="RU000461"/>
    </source>
</evidence>
<keyword evidence="3 7" id="KW-0479">Metal-binding</keyword>
<dbReference type="SUPFAM" id="SSF48264">
    <property type="entry name" value="Cytochrome P450"/>
    <property type="match status" value="1"/>
</dbReference>
<dbReference type="CDD" id="cd11072">
    <property type="entry name" value="CYP71-like"/>
    <property type="match status" value="1"/>
</dbReference>
<dbReference type="PRINTS" id="PR00463">
    <property type="entry name" value="EP450I"/>
</dbReference>
<name>A0A4Y5R4P3_VALOF</name>